<feature type="region of interest" description="Disordered" evidence="1">
    <location>
        <begin position="636"/>
        <end position="695"/>
    </location>
</feature>
<proteinExistence type="predicted"/>
<dbReference type="Pfam" id="PF15045">
    <property type="entry name" value="Clathrin_bdg"/>
    <property type="match status" value="1"/>
</dbReference>
<feature type="region of interest" description="Disordered" evidence="1">
    <location>
        <begin position="256"/>
        <end position="348"/>
    </location>
</feature>
<name>A0A3Q1IF89_ANATE</name>
<reference evidence="3" key="2">
    <citation type="submission" date="2025-08" db="UniProtKB">
        <authorList>
            <consortium name="Ensembl"/>
        </authorList>
    </citation>
    <scope>IDENTIFICATION</scope>
</reference>
<feature type="compositionally biased region" description="Acidic residues" evidence="1">
    <location>
        <begin position="16"/>
        <end position="28"/>
    </location>
</feature>
<feature type="compositionally biased region" description="Polar residues" evidence="1">
    <location>
        <begin position="55"/>
        <end position="65"/>
    </location>
</feature>
<dbReference type="Proteomes" id="UP000265040">
    <property type="component" value="Chromosome 15"/>
</dbReference>
<feature type="compositionally biased region" description="Polar residues" evidence="1">
    <location>
        <begin position="664"/>
        <end position="682"/>
    </location>
</feature>
<dbReference type="OrthoDB" id="5917212at2759"/>
<feature type="region of interest" description="Disordered" evidence="1">
    <location>
        <begin position="1"/>
        <end position="38"/>
    </location>
</feature>
<dbReference type="InterPro" id="IPR046359">
    <property type="entry name" value="Aftin-like"/>
</dbReference>
<feature type="compositionally biased region" description="Polar residues" evidence="1">
    <location>
        <begin position="367"/>
        <end position="386"/>
    </location>
</feature>
<feature type="region of interest" description="Disordered" evidence="1">
    <location>
        <begin position="538"/>
        <end position="564"/>
    </location>
</feature>
<feature type="domain" description="Aftiphilin clathrin-binding box" evidence="2">
    <location>
        <begin position="567"/>
        <end position="630"/>
    </location>
</feature>
<feature type="compositionally biased region" description="Low complexity" evidence="1">
    <location>
        <begin position="1"/>
        <end position="11"/>
    </location>
</feature>
<dbReference type="AlphaFoldDB" id="A0A3Q1IF89"/>
<dbReference type="GeneTree" id="ENSGT00940000177700"/>
<reference evidence="3" key="3">
    <citation type="submission" date="2025-09" db="UniProtKB">
        <authorList>
            <consortium name="Ensembl"/>
        </authorList>
    </citation>
    <scope>IDENTIFICATION</scope>
</reference>
<dbReference type="GO" id="GO:0030276">
    <property type="term" value="F:clathrin binding"/>
    <property type="evidence" value="ECO:0007669"/>
    <property type="project" value="InterPro"/>
</dbReference>
<accession>A0A3Q1IF89</accession>
<dbReference type="GO" id="GO:0032588">
    <property type="term" value="C:trans-Golgi network membrane"/>
    <property type="evidence" value="ECO:0007669"/>
    <property type="project" value="InterPro"/>
</dbReference>
<organism evidence="3 4">
    <name type="scientific">Anabas testudineus</name>
    <name type="common">Climbing perch</name>
    <name type="synonym">Anthias testudineus</name>
    <dbReference type="NCBI Taxonomy" id="64144"/>
    <lineage>
        <taxon>Eukaryota</taxon>
        <taxon>Metazoa</taxon>
        <taxon>Chordata</taxon>
        <taxon>Craniata</taxon>
        <taxon>Vertebrata</taxon>
        <taxon>Euteleostomi</taxon>
        <taxon>Actinopterygii</taxon>
        <taxon>Neopterygii</taxon>
        <taxon>Teleostei</taxon>
        <taxon>Neoteleostei</taxon>
        <taxon>Acanthomorphata</taxon>
        <taxon>Anabantaria</taxon>
        <taxon>Anabantiformes</taxon>
        <taxon>Anabantoidei</taxon>
        <taxon>Anabantidae</taxon>
        <taxon>Anabas</taxon>
    </lineage>
</organism>
<dbReference type="GO" id="GO:0030121">
    <property type="term" value="C:AP-1 adaptor complex"/>
    <property type="evidence" value="ECO:0007669"/>
    <property type="project" value="TreeGrafter"/>
</dbReference>
<evidence type="ECO:0000259" key="2">
    <source>
        <dbReference type="Pfam" id="PF15045"/>
    </source>
</evidence>
<feature type="compositionally biased region" description="Polar residues" evidence="1">
    <location>
        <begin position="279"/>
        <end position="290"/>
    </location>
</feature>
<evidence type="ECO:0000256" key="1">
    <source>
        <dbReference type="SAM" id="MobiDB-lite"/>
    </source>
</evidence>
<evidence type="ECO:0000313" key="4">
    <source>
        <dbReference type="Proteomes" id="UP000265040"/>
    </source>
</evidence>
<reference evidence="3" key="1">
    <citation type="submission" date="2021-04" db="EMBL/GenBank/DDBJ databases">
        <authorList>
            <consortium name="Wellcome Sanger Institute Data Sharing"/>
        </authorList>
    </citation>
    <scope>NUCLEOTIDE SEQUENCE [LARGE SCALE GENOMIC DNA]</scope>
</reference>
<evidence type="ECO:0000313" key="3">
    <source>
        <dbReference type="Ensembl" id="ENSATEP00000018820.2"/>
    </source>
</evidence>
<feature type="region of interest" description="Disordered" evidence="1">
    <location>
        <begin position="360"/>
        <end position="386"/>
    </location>
</feature>
<dbReference type="PANTHER" id="PTHR16156">
    <property type="entry name" value="AFTIPHILIN A-RELATED"/>
    <property type="match status" value="1"/>
</dbReference>
<dbReference type="InParanoid" id="A0A3Q1IF89"/>
<dbReference type="RefSeq" id="XP_026212198.1">
    <property type="nucleotide sequence ID" value="XM_026356413.1"/>
</dbReference>
<feature type="compositionally biased region" description="Polar residues" evidence="1">
    <location>
        <begin position="75"/>
        <end position="98"/>
    </location>
</feature>
<feature type="region of interest" description="Disordered" evidence="1">
    <location>
        <begin position="55"/>
        <end position="105"/>
    </location>
</feature>
<dbReference type="GeneID" id="113159620"/>
<dbReference type="Ensembl" id="ENSATET00000019136.3">
    <property type="protein sequence ID" value="ENSATEP00000018820.2"/>
    <property type="gene ID" value="ENSATEG00000013084.3"/>
</dbReference>
<feature type="compositionally biased region" description="Polar residues" evidence="1">
    <location>
        <begin position="552"/>
        <end position="564"/>
    </location>
</feature>
<dbReference type="PANTHER" id="PTHR16156:SF10">
    <property type="entry name" value="AFTIPHILIN-RELATED"/>
    <property type="match status" value="1"/>
</dbReference>
<keyword evidence="4" id="KW-1185">Reference proteome</keyword>
<protein>
    <recommendedName>
        <fullName evidence="2">Aftiphilin clathrin-binding box domain-containing protein</fullName>
    </recommendedName>
</protein>
<dbReference type="InterPro" id="IPR029205">
    <property type="entry name" value="Clathrin-bd"/>
</dbReference>
<sequence>MEPDIIPLHSSSPPPLDDDNDEDDDDGEVGSHEDEFGDFGGFSAVVSCSPLSFANSAEPPSSLRQPSPKPATYQPYYSFNQPVEQLQPASSVQSQTDVEGQGCNAGPSLHLANGYAEREHTSATYYTASVEGVCSPKEETGFADFTVFTDQAAHPWCCGLSPVDSAEQWDGRVEGINLTDKICDPGQEIIMNSEPRSHCAHKTKVNVCTKVKHCENIDPALEEPSQDHHQPQDAAAALDFSFYNWRESGRSLACNSLETPEAQKDVESEEYREDREKSISNVPQTFSVYESPSEDPGSFCEDFSFEGVSADLEPNVSSLTSQEDQTDLDKTDDEGEDQGNYRDSDSFVNDSIANLRQSEAEKGFHHCNQSATQETPATSNVCGVQSPSGKYTENEISNFNHSSFEHQRDQEHVQRADVRVQSLPPSDSFADFCSAPLQEDGDGAWAKFNDQKPQEESKTWTQFREQVSSLHIDGDTEEEEEDRAGQYGLLRRNSCQDSLACRVQQLLQGSFPEIVVPATDSEEELLSLDDLLHTQPLPETEEEKTELSSTQWSGCPSESGRGTQQGLWWPQQDIHSAVGLRFQWGGSHTNRTLLRCLGVDTRNIVFIGMKKQPVTVPAFASGLGLLEPTKDFVPAVHSPRHTAVTAPTPPGPRDEPDPSVQAALPSSQLDWSSRGLSSSQDGMSPRRAPHFWGWK</sequence>
<feature type="compositionally biased region" description="Acidic residues" evidence="1">
    <location>
        <begin position="324"/>
        <end position="337"/>
    </location>
</feature>